<evidence type="ECO:0000256" key="1">
    <source>
        <dbReference type="SAM" id="MobiDB-lite"/>
    </source>
</evidence>
<feature type="region of interest" description="Disordered" evidence="1">
    <location>
        <begin position="903"/>
        <end position="924"/>
    </location>
</feature>
<gene>
    <name evidence="3" type="primary">LOC113794072</name>
</gene>
<dbReference type="OrthoDB" id="6514360at2759"/>
<dbReference type="Proteomes" id="UP000515146">
    <property type="component" value="Unplaced"/>
</dbReference>
<feature type="compositionally biased region" description="Basic and acidic residues" evidence="1">
    <location>
        <begin position="9"/>
        <end position="31"/>
    </location>
</feature>
<evidence type="ECO:0000313" key="2">
    <source>
        <dbReference type="Proteomes" id="UP000515146"/>
    </source>
</evidence>
<dbReference type="Gene3D" id="1.25.10.10">
    <property type="entry name" value="Leucine-rich Repeat Variant"/>
    <property type="match status" value="1"/>
</dbReference>
<dbReference type="AlphaFoldDB" id="A0A6P6Y651"/>
<proteinExistence type="predicted"/>
<accession>A0A6P6Y651</accession>
<organism evidence="2 3">
    <name type="scientific">Dermatophagoides pteronyssinus</name>
    <name type="common">European house dust mite</name>
    <dbReference type="NCBI Taxonomy" id="6956"/>
    <lineage>
        <taxon>Eukaryota</taxon>
        <taxon>Metazoa</taxon>
        <taxon>Ecdysozoa</taxon>
        <taxon>Arthropoda</taxon>
        <taxon>Chelicerata</taxon>
        <taxon>Arachnida</taxon>
        <taxon>Acari</taxon>
        <taxon>Acariformes</taxon>
        <taxon>Sarcoptiformes</taxon>
        <taxon>Astigmata</taxon>
        <taxon>Psoroptidia</taxon>
        <taxon>Analgoidea</taxon>
        <taxon>Pyroglyphidae</taxon>
        <taxon>Dermatophagoidinae</taxon>
        <taxon>Dermatophagoides</taxon>
    </lineage>
</organism>
<dbReference type="InterPro" id="IPR011989">
    <property type="entry name" value="ARM-like"/>
</dbReference>
<name>A0A6P6Y651_DERPT</name>
<sequence>MKKQQQQHCDNEQMPSEKEQPESNEQNTEKSTKNNVLEFIYQKFLPLLKQTFQRMLDFIDQYRSMSIKIEQDLFNCFLHWRDQIGSHDSITQTLFSHYQSLVLFILILRDYMMNNNDNHQCDNLNIDQRFLMEMFDHDHWYLDFYYRLCAFHYVLPPPPPLTPQSPSQLSSDNTLIDVSSSSSTTLIDQSTNSILTKINLMDLGKNNSNIQQQQQQNFIGRYQVTNVDGNMMNVKTLSSPSSLPLPLSSPLSTTTTSILQQHLQQQSLNNTETLSAYNSNYNNNDNNNIQTLTNSNITTTTTIQNNNDFSIGSTQYTFTSNALNNLDIFGFFRYKTISCKIILVSLIPTISDLYDIGKQQQLKQQQQSTIKPLHNRQLRSRKSLRLKSGQPSRLPVSVVSSVQSSSNKDEDITDLIDIESSNSESSLSLEIERNNHDNKDNIATRLIDILNTLSIDNNYEIAMKMSNIIEKLVERFTEPIRLYSVLTNVLQSQNFDVIAQIIRNFVDVFTSMLNSSQLTAQTNTIIEYVVDTFMRSETYLSTKPKWRLHIQYFDVMFRLSRIIPVDIVKRLIIPRLLLRFSTTRPIPCRQAIARCLLMVYLENFAQHDFEKYCVQSTSVNNGANNQTTMMMISNPLNFDDHDQNAYLSFDLFNWLDRNLRQSQRYQDRQLYIDMLAMFIRFLFRDSIEWRESLPNHYLMDIEEQCPSLMNWSELSYRFSKYRYHLNLKELHSSQFFAMLMIQRYRLLHQLTELATKDRVSTIRTSSCIVLFTLLQCTNYWVINHLHHIPITVNDHCITKTNMIATRNGSDIIDNNDQSQLIEIIMDYYDAYMDNNGTIISEIESSANNNYNSTIAYCTSEQLEIRRQLEKDRIVLEELYKLYTLIGDIRLDLNLNYYQLRNKRKKPRKQQHNDEMISSSSPTPSITSIDSSVIELINELMLTVENDY</sequence>
<feature type="non-terminal residue" evidence="3">
    <location>
        <position position="947"/>
    </location>
</feature>
<dbReference type="RefSeq" id="XP_027199959.1">
    <property type="nucleotide sequence ID" value="XM_027344158.1"/>
</dbReference>
<dbReference type="InParanoid" id="A0A6P6Y651"/>
<feature type="region of interest" description="Disordered" evidence="1">
    <location>
        <begin position="1"/>
        <end position="31"/>
    </location>
</feature>
<protein>
    <submittedName>
        <fullName evidence="3">Uncharacterized protein LOC113794072</fullName>
    </submittedName>
</protein>
<reference evidence="3" key="1">
    <citation type="submission" date="2025-08" db="UniProtKB">
        <authorList>
            <consortium name="RefSeq"/>
        </authorList>
    </citation>
    <scope>IDENTIFICATION</scope>
    <source>
        <strain evidence="3">Airmid</strain>
    </source>
</reference>
<feature type="region of interest" description="Disordered" evidence="1">
    <location>
        <begin position="381"/>
        <end position="402"/>
    </location>
</feature>
<keyword evidence="2" id="KW-1185">Reference proteome</keyword>
<dbReference type="KEGG" id="dpte:113794072"/>
<evidence type="ECO:0000313" key="3">
    <source>
        <dbReference type="RefSeq" id="XP_027199959.1"/>
    </source>
</evidence>